<dbReference type="RefSeq" id="WP_284233441.1">
    <property type="nucleotide sequence ID" value="NZ_BSUL01000001.1"/>
</dbReference>
<proteinExistence type="predicted"/>
<dbReference type="AlphaFoldDB" id="A0AA37UVN5"/>
<evidence type="ECO:0008006" key="3">
    <source>
        <dbReference type="Google" id="ProtNLM"/>
    </source>
</evidence>
<comment type="caution">
    <text evidence="1">The sequence shown here is derived from an EMBL/GenBank/DDBJ whole genome shotgun (WGS) entry which is preliminary data.</text>
</comment>
<evidence type="ECO:0000313" key="1">
    <source>
        <dbReference type="EMBL" id="GMA29392.1"/>
    </source>
</evidence>
<organism evidence="1 2">
    <name type="scientific">Arenivirga flava</name>
    <dbReference type="NCBI Taxonomy" id="1930060"/>
    <lineage>
        <taxon>Bacteria</taxon>
        <taxon>Bacillati</taxon>
        <taxon>Actinomycetota</taxon>
        <taxon>Actinomycetes</taxon>
        <taxon>Micrococcales</taxon>
        <taxon>Microbacteriaceae</taxon>
        <taxon>Arenivirga</taxon>
    </lineage>
</organism>
<dbReference type="InterPro" id="IPR021678">
    <property type="entry name" value="DUF3263"/>
</dbReference>
<reference evidence="1 2" key="1">
    <citation type="journal article" date="2014" name="Int. J. Syst. Evol. Microbiol.">
        <title>Complete genome sequence of Corynebacterium casei LMG S-19264T (=DSM 44701T), isolated from a smear-ripened cheese.</title>
        <authorList>
            <consortium name="US DOE Joint Genome Institute (JGI-PGF)"/>
            <person name="Walter F."/>
            <person name="Albersmeier A."/>
            <person name="Kalinowski J."/>
            <person name="Ruckert C."/>
        </authorList>
    </citation>
    <scope>NUCLEOTIDE SEQUENCE [LARGE SCALE GENOMIC DNA]</scope>
    <source>
        <strain evidence="1 2">NBRC 112289</strain>
    </source>
</reference>
<sequence length="88" mass="10206">MPENVPLAEEDRRLLDFEAEWPRHSGAKEREMRQRFGVGPARYYQALDTVIDSPAALAAEPLLVHRLLRLRQQRSRSRAARILGRVED</sequence>
<evidence type="ECO:0000313" key="2">
    <source>
        <dbReference type="Proteomes" id="UP001157160"/>
    </source>
</evidence>
<dbReference type="EMBL" id="BSUL01000001">
    <property type="protein sequence ID" value="GMA29392.1"/>
    <property type="molecule type" value="Genomic_DNA"/>
</dbReference>
<gene>
    <name evidence="1" type="ORF">GCM10025874_26450</name>
</gene>
<protein>
    <recommendedName>
        <fullName evidence="3">DUF3263 domain-containing protein</fullName>
    </recommendedName>
</protein>
<accession>A0AA37UVN5</accession>
<dbReference type="Proteomes" id="UP001157160">
    <property type="component" value="Unassembled WGS sequence"/>
</dbReference>
<keyword evidence="2" id="KW-1185">Reference proteome</keyword>
<name>A0AA37UVN5_9MICO</name>
<dbReference type="Pfam" id="PF11662">
    <property type="entry name" value="DUF3263"/>
    <property type="match status" value="1"/>
</dbReference>